<comment type="caution">
    <text evidence="2">The sequence shown here is derived from an EMBL/GenBank/DDBJ whole genome shotgun (WGS) entry which is preliminary data.</text>
</comment>
<gene>
    <name evidence="2" type="ORF">ACFFSY_23335</name>
</gene>
<dbReference type="Proteomes" id="UP001589747">
    <property type="component" value="Unassembled WGS sequence"/>
</dbReference>
<sequence>MNRHVFYILVSIGCFIFPLAILIYGYWDAYQPKVGPVGDGEPNLPTFAQILPLAAMLLLSLVNIPIAIIRYKAYNNSKAQDGESKDR</sequence>
<evidence type="ECO:0000256" key="1">
    <source>
        <dbReference type="SAM" id="Phobius"/>
    </source>
</evidence>
<keyword evidence="1" id="KW-1133">Transmembrane helix</keyword>
<evidence type="ECO:0000313" key="3">
    <source>
        <dbReference type="Proteomes" id="UP001589747"/>
    </source>
</evidence>
<keyword evidence="3" id="KW-1185">Reference proteome</keyword>
<feature type="transmembrane region" description="Helical" evidence="1">
    <location>
        <begin position="5"/>
        <end position="27"/>
    </location>
</feature>
<keyword evidence="1" id="KW-0472">Membrane</keyword>
<dbReference type="EMBL" id="JBHMDO010000038">
    <property type="protein sequence ID" value="MFB9328879.1"/>
    <property type="molecule type" value="Genomic_DNA"/>
</dbReference>
<feature type="transmembrane region" description="Helical" evidence="1">
    <location>
        <begin position="47"/>
        <end position="69"/>
    </location>
</feature>
<evidence type="ECO:0000313" key="2">
    <source>
        <dbReference type="EMBL" id="MFB9328879.1"/>
    </source>
</evidence>
<reference evidence="2 3" key="1">
    <citation type="submission" date="2024-09" db="EMBL/GenBank/DDBJ databases">
        <authorList>
            <person name="Sun Q."/>
            <person name="Mori K."/>
        </authorList>
    </citation>
    <scope>NUCLEOTIDE SEQUENCE [LARGE SCALE GENOMIC DNA]</scope>
    <source>
        <strain evidence="2 3">TISTR 2452</strain>
    </source>
</reference>
<keyword evidence="1" id="KW-0812">Transmembrane</keyword>
<proteinExistence type="predicted"/>
<protein>
    <submittedName>
        <fullName evidence="2">Uncharacterized protein</fullName>
    </submittedName>
</protein>
<dbReference type="RefSeq" id="WP_377498614.1">
    <property type="nucleotide sequence ID" value="NZ_JBHMDO010000038.1"/>
</dbReference>
<name>A0ABV5KUJ7_9BACL</name>
<organism evidence="2 3">
    <name type="scientific">Paenibacillus aurantiacus</name>
    <dbReference type="NCBI Taxonomy" id="1936118"/>
    <lineage>
        <taxon>Bacteria</taxon>
        <taxon>Bacillati</taxon>
        <taxon>Bacillota</taxon>
        <taxon>Bacilli</taxon>
        <taxon>Bacillales</taxon>
        <taxon>Paenibacillaceae</taxon>
        <taxon>Paenibacillus</taxon>
    </lineage>
</organism>
<accession>A0ABV5KUJ7</accession>